<feature type="compositionally biased region" description="Basic and acidic residues" evidence="1">
    <location>
        <begin position="70"/>
        <end position="81"/>
    </location>
</feature>
<evidence type="ECO:0000313" key="3">
    <source>
        <dbReference type="Proteomes" id="UP000324222"/>
    </source>
</evidence>
<feature type="region of interest" description="Disordered" evidence="1">
    <location>
        <begin position="38"/>
        <end position="81"/>
    </location>
</feature>
<protein>
    <submittedName>
        <fullName evidence="2">Uncharacterized protein</fullName>
    </submittedName>
</protein>
<feature type="compositionally biased region" description="Polar residues" evidence="1">
    <location>
        <begin position="52"/>
        <end position="69"/>
    </location>
</feature>
<keyword evidence="3" id="KW-1185">Reference proteome</keyword>
<dbReference type="EMBL" id="VSRR010020941">
    <property type="protein sequence ID" value="MPC63538.1"/>
    <property type="molecule type" value="Genomic_DNA"/>
</dbReference>
<evidence type="ECO:0000256" key="1">
    <source>
        <dbReference type="SAM" id="MobiDB-lite"/>
    </source>
</evidence>
<dbReference type="Proteomes" id="UP000324222">
    <property type="component" value="Unassembled WGS sequence"/>
</dbReference>
<name>A0A5B7H351_PORTR</name>
<proteinExistence type="predicted"/>
<organism evidence="2 3">
    <name type="scientific">Portunus trituberculatus</name>
    <name type="common">Swimming crab</name>
    <name type="synonym">Neptunus trituberculatus</name>
    <dbReference type="NCBI Taxonomy" id="210409"/>
    <lineage>
        <taxon>Eukaryota</taxon>
        <taxon>Metazoa</taxon>
        <taxon>Ecdysozoa</taxon>
        <taxon>Arthropoda</taxon>
        <taxon>Crustacea</taxon>
        <taxon>Multicrustacea</taxon>
        <taxon>Malacostraca</taxon>
        <taxon>Eumalacostraca</taxon>
        <taxon>Eucarida</taxon>
        <taxon>Decapoda</taxon>
        <taxon>Pleocyemata</taxon>
        <taxon>Brachyura</taxon>
        <taxon>Eubrachyura</taxon>
        <taxon>Portunoidea</taxon>
        <taxon>Portunidae</taxon>
        <taxon>Portuninae</taxon>
        <taxon>Portunus</taxon>
    </lineage>
</organism>
<sequence>MEHDVVVHVDSVTFSEQFYKTPKGTSAVVLVAKATLRGGRRPTSPKVRSKEAQWTATSPEMRSKVTQWRPTDRCKNRLDCP</sequence>
<accession>A0A5B7H351</accession>
<gene>
    <name evidence="2" type="ORF">E2C01_057636</name>
</gene>
<evidence type="ECO:0000313" key="2">
    <source>
        <dbReference type="EMBL" id="MPC63538.1"/>
    </source>
</evidence>
<comment type="caution">
    <text evidence="2">The sequence shown here is derived from an EMBL/GenBank/DDBJ whole genome shotgun (WGS) entry which is preliminary data.</text>
</comment>
<dbReference type="AlphaFoldDB" id="A0A5B7H351"/>
<reference evidence="2 3" key="1">
    <citation type="submission" date="2019-05" db="EMBL/GenBank/DDBJ databases">
        <title>Another draft genome of Portunus trituberculatus and its Hox gene families provides insights of decapod evolution.</title>
        <authorList>
            <person name="Jeong J.-H."/>
            <person name="Song I."/>
            <person name="Kim S."/>
            <person name="Choi T."/>
            <person name="Kim D."/>
            <person name="Ryu S."/>
            <person name="Kim W."/>
        </authorList>
    </citation>
    <scope>NUCLEOTIDE SEQUENCE [LARGE SCALE GENOMIC DNA]</scope>
    <source>
        <tissue evidence="2">Muscle</tissue>
    </source>
</reference>